<dbReference type="AlphaFoldDB" id="A0A645DIZ6"/>
<organism evidence="1">
    <name type="scientific">bioreactor metagenome</name>
    <dbReference type="NCBI Taxonomy" id="1076179"/>
    <lineage>
        <taxon>unclassified sequences</taxon>
        <taxon>metagenomes</taxon>
        <taxon>ecological metagenomes</taxon>
    </lineage>
</organism>
<dbReference type="EMBL" id="VSSQ01036863">
    <property type="protein sequence ID" value="MPM89444.1"/>
    <property type="molecule type" value="Genomic_DNA"/>
</dbReference>
<sequence length="84" mass="9358">MTVIKILVAAKKVLQEGYMLTELGALPKGLRRIPVTRPAALIPGLWLQRINHIMAAHEINKAAAKVFGEFDVFVLWIEANHAFP</sequence>
<accession>A0A645DIZ6</accession>
<comment type="caution">
    <text evidence="1">The sequence shown here is derived from an EMBL/GenBank/DDBJ whole genome shotgun (WGS) entry which is preliminary data.</text>
</comment>
<protein>
    <submittedName>
        <fullName evidence="1">Uncharacterized protein</fullName>
    </submittedName>
</protein>
<reference evidence="1" key="1">
    <citation type="submission" date="2019-08" db="EMBL/GenBank/DDBJ databases">
        <authorList>
            <person name="Kucharzyk K."/>
            <person name="Murdoch R.W."/>
            <person name="Higgins S."/>
            <person name="Loffler F."/>
        </authorList>
    </citation>
    <scope>NUCLEOTIDE SEQUENCE</scope>
</reference>
<gene>
    <name evidence="1" type="ORF">SDC9_136553</name>
</gene>
<proteinExistence type="predicted"/>
<evidence type="ECO:0000313" key="1">
    <source>
        <dbReference type="EMBL" id="MPM89444.1"/>
    </source>
</evidence>
<name>A0A645DIZ6_9ZZZZ</name>